<comment type="caution">
    <text evidence="1">The sequence shown here is derived from an EMBL/GenBank/DDBJ whole genome shotgun (WGS) entry which is preliminary data.</text>
</comment>
<organism evidence="1 2">
    <name type="scientific">Rhododendron griersonianum</name>
    <dbReference type="NCBI Taxonomy" id="479676"/>
    <lineage>
        <taxon>Eukaryota</taxon>
        <taxon>Viridiplantae</taxon>
        <taxon>Streptophyta</taxon>
        <taxon>Embryophyta</taxon>
        <taxon>Tracheophyta</taxon>
        <taxon>Spermatophyta</taxon>
        <taxon>Magnoliopsida</taxon>
        <taxon>eudicotyledons</taxon>
        <taxon>Gunneridae</taxon>
        <taxon>Pentapetalae</taxon>
        <taxon>asterids</taxon>
        <taxon>Ericales</taxon>
        <taxon>Ericaceae</taxon>
        <taxon>Ericoideae</taxon>
        <taxon>Rhodoreae</taxon>
        <taxon>Rhododendron</taxon>
    </lineage>
</organism>
<keyword evidence="2" id="KW-1185">Reference proteome</keyword>
<gene>
    <name evidence="1" type="ORF">RHGRI_019851</name>
</gene>
<dbReference type="AlphaFoldDB" id="A0AAV6JLN4"/>
<protein>
    <submittedName>
        <fullName evidence="1">Uncharacterized protein</fullName>
    </submittedName>
</protein>
<evidence type="ECO:0000313" key="1">
    <source>
        <dbReference type="EMBL" id="KAG5539449.1"/>
    </source>
</evidence>
<accession>A0AAV6JLN4</accession>
<name>A0AAV6JLN4_9ERIC</name>
<reference evidence="1" key="1">
    <citation type="submission" date="2020-08" db="EMBL/GenBank/DDBJ databases">
        <title>Plant Genome Project.</title>
        <authorList>
            <person name="Zhang R.-G."/>
        </authorList>
    </citation>
    <scope>NUCLEOTIDE SEQUENCE</scope>
    <source>
        <strain evidence="1">WSP0</strain>
        <tissue evidence="1">Leaf</tissue>
    </source>
</reference>
<sequence>MGRTRLCRSRTRRSSQRRWTTSELFRRRRWLLVRLSLSPLSSSLSVCENDRNS</sequence>
<dbReference type="Proteomes" id="UP000823749">
    <property type="component" value="Chromosome 7"/>
</dbReference>
<proteinExistence type="predicted"/>
<evidence type="ECO:0000313" key="2">
    <source>
        <dbReference type="Proteomes" id="UP000823749"/>
    </source>
</evidence>
<dbReference type="EMBL" id="JACTNZ010000007">
    <property type="protein sequence ID" value="KAG5539449.1"/>
    <property type="molecule type" value="Genomic_DNA"/>
</dbReference>